<evidence type="ECO:0000313" key="2">
    <source>
        <dbReference type="EMBL" id="KAJ2846555.1"/>
    </source>
</evidence>
<accession>A0A9W8LYX1</accession>
<feature type="compositionally biased region" description="Acidic residues" evidence="1">
    <location>
        <begin position="453"/>
        <end position="468"/>
    </location>
</feature>
<feature type="compositionally biased region" description="Polar residues" evidence="1">
    <location>
        <begin position="437"/>
        <end position="447"/>
    </location>
</feature>
<evidence type="ECO:0000313" key="3">
    <source>
        <dbReference type="Proteomes" id="UP001139887"/>
    </source>
</evidence>
<organism evidence="2 3">
    <name type="scientific">Coemansia brasiliensis</name>
    <dbReference type="NCBI Taxonomy" id="2650707"/>
    <lineage>
        <taxon>Eukaryota</taxon>
        <taxon>Fungi</taxon>
        <taxon>Fungi incertae sedis</taxon>
        <taxon>Zoopagomycota</taxon>
        <taxon>Kickxellomycotina</taxon>
        <taxon>Kickxellomycetes</taxon>
        <taxon>Kickxellales</taxon>
        <taxon>Kickxellaceae</taxon>
        <taxon>Coemansia</taxon>
    </lineage>
</organism>
<evidence type="ECO:0000256" key="1">
    <source>
        <dbReference type="SAM" id="MobiDB-lite"/>
    </source>
</evidence>
<name>A0A9W8LYX1_9FUNG</name>
<feature type="region of interest" description="Disordered" evidence="1">
    <location>
        <begin position="510"/>
        <end position="696"/>
    </location>
</feature>
<feature type="non-terminal residue" evidence="2">
    <location>
        <position position="1"/>
    </location>
</feature>
<feature type="compositionally biased region" description="Basic and acidic residues" evidence="1">
    <location>
        <begin position="175"/>
        <end position="189"/>
    </location>
</feature>
<gene>
    <name evidence="2" type="ORF">IWW36_004297</name>
</gene>
<dbReference type="AlphaFoldDB" id="A0A9W8LYX1"/>
<feature type="compositionally biased region" description="Basic and acidic residues" evidence="1">
    <location>
        <begin position="232"/>
        <end position="243"/>
    </location>
</feature>
<sequence length="712" mass="78458">SYAELGLERPLSRSPSIGITLRAHRRTAEPVFQVPIKSTAEDNKQRAFGVAAHNTARYSHSFGNTGHSLPPEHHLELPMNAFEDSLVPATPPSTGGFGGRNRNMLSLPKAPSDFNSHSQTVAARGGEQRRSRGQRRTTGGFDDPAKIRRPATAHASTVSRKVTYSQYPDFETIKDPFAKRDKIPRRSEHPFVLTPTDPPPLPTAHSSNEQNPSSRGESRTVPQTPVSAPLSHSEDHAVPEKSAKNNQSSFGEPSATVPHANGREHSPSEDRAEPGPVQMESLDIQFPESPVTPTQPRPATAHHTYRPPLPPAATTAPALLSPISPTLRHGPGRDSAAISDTMSTPQRKESRLANIEMASLKSPARTVSGHNISPRLKIDMNQVDKLYARRSLIFENKLKRESKISKDTTARVQSPLSASIDPAPYRNDSLPRPATRSKASPKTANRQSYSSDYVDEDDEEEDKESEDYIPFDQVLIPTAFKRLRAALEDPLFEIDEETYHRFKLSERWYAREESRQTNRNKRKNAAPPATSKKLSTATTSSLQSTGKSEIAPGNVNARLSATSHLENEKQPDADSGDTCQQSLPTRSETAIIPTRTRTASKQRKVHDSGVDVFHQGMGYADNSDNRASDSTALGSPPQISRTLHKGYVPPSNPSMHYESPQSNAPEREPSSHELQVMHQTNMRSNRRQKTRDVSVGTEQRFASSNCCACIVM</sequence>
<proteinExistence type="predicted"/>
<feature type="compositionally biased region" description="Basic and acidic residues" evidence="1">
    <location>
        <begin position="261"/>
        <end position="273"/>
    </location>
</feature>
<comment type="caution">
    <text evidence="2">The sequence shown here is derived from an EMBL/GenBank/DDBJ whole genome shotgun (WGS) entry which is preliminary data.</text>
</comment>
<dbReference type="OrthoDB" id="5573515at2759"/>
<feature type="compositionally biased region" description="Polar residues" evidence="1">
    <location>
        <begin position="204"/>
        <end position="226"/>
    </location>
</feature>
<feature type="region of interest" description="Disordered" evidence="1">
    <location>
        <begin position="404"/>
        <end position="468"/>
    </location>
</feature>
<protein>
    <submittedName>
        <fullName evidence="2">Uncharacterized protein</fullName>
    </submittedName>
</protein>
<keyword evidence="3" id="KW-1185">Reference proteome</keyword>
<feature type="region of interest" description="Disordered" evidence="1">
    <location>
        <begin position="287"/>
        <end position="348"/>
    </location>
</feature>
<dbReference type="EMBL" id="JANBUW010000509">
    <property type="protein sequence ID" value="KAJ2846555.1"/>
    <property type="molecule type" value="Genomic_DNA"/>
</dbReference>
<feature type="region of interest" description="Disordered" evidence="1">
    <location>
        <begin position="94"/>
        <end position="160"/>
    </location>
</feature>
<dbReference type="Proteomes" id="UP001139887">
    <property type="component" value="Unassembled WGS sequence"/>
</dbReference>
<feature type="compositionally biased region" description="Polar residues" evidence="1">
    <location>
        <begin position="628"/>
        <end position="641"/>
    </location>
</feature>
<feature type="compositionally biased region" description="Low complexity" evidence="1">
    <location>
        <begin position="529"/>
        <end position="545"/>
    </location>
</feature>
<reference evidence="2" key="1">
    <citation type="submission" date="2022-07" db="EMBL/GenBank/DDBJ databases">
        <title>Phylogenomic reconstructions and comparative analyses of Kickxellomycotina fungi.</title>
        <authorList>
            <person name="Reynolds N.K."/>
            <person name="Stajich J.E."/>
            <person name="Barry K."/>
            <person name="Grigoriev I.V."/>
            <person name="Crous P."/>
            <person name="Smith M.E."/>
        </authorList>
    </citation>
    <scope>NUCLEOTIDE SEQUENCE</scope>
    <source>
        <strain evidence="2">NRRL 1566</strain>
    </source>
</reference>
<feature type="region of interest" description="Disordered" evidence="1">
    <location>
        <begin position="175"/>
        <end position="275"/>
    </location>
</feature>
<feature type="compositionally biased region" description="Polar residues" evidence="1">
    <location>
        <begin position="577"/>
        <end position="588"/>
    </location>
</feature>